<dbReference type="GO" id="GO:0005829">
    <property type="term" value="C:cytosol"/>
    <property type="evidence" value="ECO:0007669"/>
    <property type="project" value="TreeGrafter"/>
</dbReference>
<feature type="compositionally biased region" description="Polar residues" evidence="1">
    <location>
        <begin position="117"/>
        <end position="127"/>
    </location>
</feature>
<dbReference type="Proteomes" id="UP000017052">
    <property type="component" value="Unassembled WGS sequence"/>
</dbReference>
<dbReference type="EMBL" id="ACVN02000048">
    <property type="protein sequence ID" value="ERK61577.1"/>
    <property type="molecule type" value="Genomic_DNA"/>
</dbReference>
<evidence type="ECO:0000313" key="3">
    <source>
        <dbReference type="Proteomes" id="UP000017052"/>
    </source>
</evidence>
<dbReference type="PANTHER" id="PTHR10948">
    <property type="entry name" value="TRANSPOSASE"/>
    <property type="match status" value="1"/>
</dbReference>
<proteinExistence type="predicted"/>
<dbReference type="GO" id="GO:0004803">
    <property type="term" value="F:transposase activity"/>
    <property type="evidence" value="ECO:0007669"/>
    <property type="project" value="TreeGrafter"/>
</dbReference>
<dbReference type="AlphaFoldDB" id="U2SFX5"/>
<protein>
    <submittedName>
        <fullName evidence="2">Transposase for insertion sequence element IS1086 domain protein</fullName>
    </submittedName>
</protein>
<accession>U2SFX5</accession>
<evidence type="ECO:0000313" key="2">
    <source>
        <dbReference type="EMBL" id="ERK61577.1"/>
    </source>
</evidence>
<sequence>MGDAPRQGPDHPAISQDRGPGSVGTLGERPDKGAANRPAVIKPWPNTPVVFPSCNAVHDHSATGSPYRQTRAIGRPPGLLHRWLPTWDQGTEMARHAKFIMDTADTSFFCDPHNPRQRGNNENTSDLLRQHHPPKDTEPSTHTRLNPNSIAFLLNNHPRKTLGAAKQKETLGTLDKPPAEAGETLTSRHHQVKYFIKVETLENFEYLPAHH</sequence>
<feature type="region of interest" description="Disordered" evidence="1">
    <location>
        <begin position="110"/>
        <end position="145"/>
    </location>
</feature>
<feature type="region of interest" description="Disordered" evidence="1">
    <location>
        <begin position="1"/>
        <end position="41"/>
    </location>
</feature>
<organism evidence="2 3">
    <name type="scientific">Propionibacterium acidifaciens F0233</name>
    <dbReference type="NCBI Taxonomy" id="553198"/>
    <lineage>
        <taxon>Bacteria</taxon>
        <taxon>Bacillati</taxon>
        <taxon>Actinomycetota</taxon>
        <taxon>Actinomycetes</taxon>
        <taxon>Propionibacteriales</taxon>
        <taxon>Propionibacteriaceae</taxon>
        <taxon>Propionibacterium</taxon>
    </lineage>
</organism>
<evidence type="ECO:0000256" key="1">
    <source>
        <dbReference type="SAM" id="MobiDB-lite"/>
    </source>
</evidence>
<name>U2SFX5_9ACTN</name>
<dbReference type="PANTHER" id="PTHR10948:SF23">
    <property type="entry name" value="TRANSPOSASE INSI FOR INSERTION SEQUENCE ELEMENT IS30A-RELATED"/>
    <property type="match status" value="1"/>
</dbReference>
<dbReference type="InterPro" id="IPR051917">
    <property type="entry name" value="Transposase-Integrase"/>
</dbReference>
<keyword evidence="3" id="KW-1185">Reference proteome</keyword>
<reference evidence="2" key="1">
    <citation type="submission" date="2013-08" db="EMBL/GenBank/DDBJ databases">
        <authorList>
            <person name="Durkin A.S."/>
            <person name="Haft D.R."/>
            <person name="McCorrison J."/>
            <person name="Torralba M."/>
            <person name="Gillis M."/>
            <person name="Haft D.H."/>
            <person name="Methe B."/>
            <person name="Sutton G."/>
            <person name="Nelson K.E."/>
        </authorList>
    </citation>
    <scope>NUCLEOTIDE SEQUENCE [LARGE SCALE GENOMIC DNA]</scope>
    <source>
        <strain evidence="2">F0233</strain>
    </source>
</reference>
<gene>
    <name evidence="2" type="ORF">HMPREF0682_1874</name>
</gene>
<comment type="caution">
    <text evidence="2">The sequence shown here is derived from an EMBL/GenBank/DDBJ whole genome shotgun (WGS) entry which is preliminary data.</text>
</comment>
<dbReference type="GO" id="GO:0032196">
    <property type="term" value="P:transposition"/>
    <property type="evidence" value="ECO:0007669"/>
    <property type="project" value="TreeGrafter"/>
</dbReference>